<name>D1PTT6_9BACT</name>
<dbReference type="AlphaFoldDB" id="D1PTT6"/>
<dbReference type="OrthoDB" id="1121032at2"/>
<reference evidence="1 2" key="1">
    <citation type="submission" date="2009-10" db="EMBL/GenBank/DDBJ databases">
        <authorList>
            <person name="Qin X."/>
            <person name="Bachman B."/>
            <person name="Battles P."/>
            <person name="Bell A."/>
            <person name="Bess C."/>
            <person name="Bickham C."/>
            <person name="Chaboub L."/>
            <person name="Chen D."/>
            <person name="Coyle M."/>
            <person name="Deiros D.R."/>
            <person name="Dinh H."/>
            <person name="Forbes L."/>
            <person name="Fowler G."/>
            <person name="Francisco L."/>
            <person name="Fu Q."/>
            <person name="Gubbala S."/>
            <person name="Hale W."/>
            <person name="Han Y."/>
            <person name="Hemphill L."/>
            <person name="Highlander S.K."/>
            <person name="Hirani K."/>
            <person name="Hogues M."/>
            <person name="Jackson L."/>
            <person name="Jakkamsetti A."/>
            <person name="Javaid M."/>
            <person name="Jiang H."/>
            <person name="Korchina V."/>
            <person name="Kovar C."/>
            <person name="Lara F."/>
            <person name="Lee S."/>
            <person name="Mata R."/>
            <person name="Mathew T."/>
            <person name="Moen C."/>
            <person name="Morales K."/>
            <person name="Munidasa M."/>
            <person name="Nazareth L."/>
            <person name="Ngo R."/>
            <person name="Nguyen L."/>
            <person name="Okwuonu G."/>
            <person name="Ongeri F."/>
            <person name="Patil S."/>
            <person name="Petrosino J."/>
            <person name="Pham C."/>
            <person name="Pham P."/>
            <person name="Pu L.-L."/>
            <person name="Puazo M."/>
            <person name="Raj R."/>
            <person name="Reid J."/>
            <person name="Rouhana J."/>
            <person name="Saada N."/>
            <person name="Shang Y."/>
            <person name="Simmons D."/>
            <person name="Thornton R."/>
            <person name="Warren J."/>
            <person name="Weissenberger G."/>
            <person name="Zhang J."/>
            <person name="Zhang L."/>
            <person name="Zhou C."/>
            <person name="Zhu D."/>
            <person name="Muzny D."/>
            <person name="Worley K."/>
            <person name="Gibbs R."/>
        </authorList>
    </citation>
    <scope>NUCLEOTIDE SEQUENCE [LARGE SCALE GENOMIC DNA]</scope>
    <source>
        <strain evidence="1 2">DSM 17361</strain>
    </source>
</reference>
<dbReference type="EMBL" id="ACKS01000019">
    <property type="protein sequence ID" value="EFA45216.1"/>
    <property type="molecule type" value="Genomic_DNA"/>
</dbReference>
<sequence length="133" mass="15922">MLQRDYFLRLIEEFQAALTKFLEKPEGDKKDLELRDLYRQYVGKYDDVRNLSFDELIAYSHEQWKDDERMDRLNFVAELLYSEACCKANPLRAILMEKAFKVYTYLDANSGIMSMERRRKMENIVSEIGNVKE</sequence>
<dbReference type="RefSeq" id="WP_007174720.1">
    <property type="nucleotide sequence ID" value="NZ_GG704782.1"/>
</dbReference>
<dbReference type="Proteomes" id="UP000003160">
    <property type="component" value="Unassembled WGS sequence"/>
</dbReference>
<proteinExistence type="predicted"/>
<keyword evidence="2" id="KW-1185">Reference proteome</keyword>
<dbReference type="eggNOG" id="ENOG50341JH">
    <property type="taxonomic scope" value="Bacteria"/>
</dbReference>
<dbReference type="HOGENOM" id="CLU_156372_0_0_10"/>
<accession>D1PTT6</accession>
<gene>
    <name evidence="1" type="ORF">HMPREF0645_0371</name>
</gene>
<organism evidence="1 2">
    <name type="scientific">Hallella bergensis DSM 17361</name>
    <dbReference type="NCBI Taxonomy" id="585502"/>
    <lineage>
        <taxon>Bacteria</taxon>
        <taxon>Pseudomonadati</taxon>
        <taxon>Bacteroidota</taxon>
        <taxon>Bacteroidia</taxon>
        <taxon>Bacteroidales</taxon>
        <taxon>Prevotellaceae</taxon>
        <taxon>Hallella</taxon>
    </lineage>
</organism>
<comment type="caution">
    <text evidence="1">The sequence shown here is derived from an EMBL/GenBank/DDBJ whole genome shotgun (WGS) entry which is preliminary data.</text>
</comment>
<evidence type="ECO:0000313" key="2">
    <source>
        <dbReference type="Proteomes" id="UP000003160"/>
    </source>
</evidence>
<protein>
    <submittedName>
        <fullName evidence="1">Uncharacterized protein</fullName>
    </submittedName>
</protein>
<evidence type="ECO:0000313" key="1">
    <source>
        <dbReference type="EMBL" id="EFA45216.1"/>
    </source>
</evidence>